<organism evidence="2">
    <name type="scientific">Flexilinea flocculi</name>
    <dbReference type="NCBI Taxonomy" id="1678840"/>
    <lineage>
        <taxon>Bacteria</taxon>
        <taxon>Bacillati</taxon>
        <taxon>Chloroflexota</taxon>
        <taxon>Anaerolineae</taxon>
        <taxon>Anaerolineales</taxon>
        <taxon>Anaerolineaceae</taxon>
        <taxon>Flexilinea</taxon>
    </lineage>
</organism>
<accession>A0A0S7BRA2</accession>
<gene>
    <name evidence="2" type="ORF">ATC1_13310</name>
</gene>
<dbReference type="GO" id="GO:0016787">
    <property type="term" value="F:hydrolase activity"/>
    <property type="evidence" value="ECO:0007669"/>
    <property type="project" value="UniProtKB-KW"/>
</dbReference>
<dbReference type="SFLD" id="SFLDG01129">
    <property type="entry name" value="C1.5:_HAD__Beta-PGM__Phosphata"/>
    <property type="match status" value="1"/>
</dbReference>
<dbReference type="SFLD" id="SFLDS00003">
    <property type="entry name" value="Haloacid_Dehalogenase"/>
    <property type="match status" value="1"/>
</dbReference>
<dbReference type="PRINTS" id="PR00413">
    <property type="entry name" value="HADHALOGNASE"/>
</dbReference>
<dbReference type="PANTHER" id="PTHR43316">
    <property type="entry name" value="HYDROLASE, HALOACID DELAHOGENASE-RELATED"/>
    <property type="match status" value="1"/>
</dbReference>
<evidence type="ECO:0000313" key="2">
    <source>
        <dbReference type="EMBL" id="GAP40338.1"/>
    </source>
</evidence>
<dbReference type="SUPFAM" id="SSF56784">
    <property type="entry name" value="HAD-like"/>
    <property type="match status" value="1"/>
</dbReference>
<dbReference type="InterPro" id="IPR051540">
    <property type="entry name" value="S-2-haloacid_dehalogenase"/>
</dbReference>
<dbReference type="Gene3D" id="3.40.50.1000">
    <property type="entry name" value="HAD superfamily/HAD-like"/>
    <property type="match status" value="1"/>
</dbReference>
<dbReference type="STRING" id="1678840.ATC1_13310"/>
<dbReference type="Proteomes" id="UP000053370">
    <property type="component" value="Unassembled WGS sequence"/>
</dbReference>
<proteinExistence type="predicted"/>
<dbReference type="Pfam" id="PF00702">
    <property type="entry name" value="Hydrolase"/>
    <property type="match status" value="1"/>
</dbReference>
<dbReference type="InterPro" id="IPR036412">
    <property type="entry name" value="HAD-like_sf"/>
</dbReference>
<dbReference type="OrthoDB" id="156023at2"/>
<protein>
    <submittedName>
        <fullName evidence="2">FMN phosphatase YigB, HAD superfamily</fullName>
    </submittedName>
</protein>
<keyword evidence="1" id="KW-0378">Hydrolase</keyword>
<dbReference type="AlphaFoldDB" id="A0A0S7BRA2"/>
<name>A0A0S7BRA2_9CHLR</name>
<dbReference type="InterPro" id="IPR023214">
    <property type="entry name" value="HAD_sf"/>
</dbReference>
<dbReference type="InterPro" id="IPR006439">
    <property type="entry name" value="HAD-SF_hydro_IA"/>
</dbReference>
<dbReference type="EMBL" id="DF968181">
    <property type="protein sequence ID" value="GAP40338.1"/>
    <property type="molecule type" value="Genomic_DNA"/>
</dbReference>
<dbReference type="RefSeq" id="WP_062279536.1">
    <property type="nucleotide sequence ID" value="NZ_DF968181.1"/>
</dbReference>
<reference evidence="2" key="1">
    <citation type="journal article" date="2015" name="Genome Announc.">
        <title>Draft Genome Sequence of Anaerolineae Strain TC1, a Novel Isolate from a Methanogenic Wastewater Treatment System.</title>
        <authorList>
            <person name="Matsuura N."/>
            <person name="Tourlousse D.M."/>
            <person name="Sun L."/>
            <person name="Toyonaga M."/>
            <person name="Kuroda K."/>
            <person name="Ohashi A."/>
            <person name="Cruz R."/>
            <person name="Yamaguchi T."/>
            <person name="Sekiguchi Y."/>
        </authorList>
    </citation>
    <scope>NUCLEOTIDE SEQUENCE [LARGE SCALE GENOMIC DNA]</scope>
    <source>
        <strain evidence="2">TC1</strain>
    </source>
</reference>
<evidence type="ECO:0000256" key="1">
    <source>
        <dbReference type="ARBA" id="ARBA00022801"/>
    </source>
</evidence>
<dbReference type="PANTHER" id="PTHR43316:SF3">
    <property type="entry name" value="HALOACID DEHALOGENASE, TYPE II (AFU_ORTHOLOGUE AFUA_2G07750)-RELATED"/>
    <property type="match status" value="1"/>
</dbReference>
<sequence>MNTVLFDLDGTLLPIENKVFFHEYMSKIAKKFAQLGYEPDRFTKALLAGTDAMISNDGQMKNEERFWQVFSTLLDNKIRDYESEFNAFYQNEFNEIRKAAKPNPFAQKCIQILKKKGYSIVAATNPVFPSIATKQRINWAELNADDFTLITTYENSNFCKPNLYYYRMILSQLGRDASDCLMVGNDVDEDMCAAEIGMQTYLLSDFVINPSMKDISRVPQGSFDDLYQYFLTLPKAEPVI</sequence>
<evidence type="ECO:0000313" key="3">
    <source>
        <dbReference type="Proteomes" id="UP000053370"/>
    </source>
</evidence>
<keyword evidence="3" id="KW-1185">Reference proteome</keyword>